<evidence type="ECO:0000313" key="2">
    <source>
        <dbReference type="Proteomes" id="UP000215332"/>
    </source>
</evidence>
<dbReference type="AlphaFoldDB" id="A0A239W980"/>
<evidence type="ECO:0000313" key="1">
    <source>
        <dbReference type="EMBL" id="SNV30729.1"/>
    </source>
</evidence>
<reference evidence="1 2" key="1">
    <citation type="submission" date="2017-06" db="EMBL/GenBank/DDBJ databases">
        <authorList>
            <consortium name="Pathogen Informatics"/>
        </authorList>
    </citation>
    <scope>NUCLEOTIDE SEQUENCE [LARGE SCALE GENOMIC DNA]</scope>
    <source>
        <strain evidence="1 2">NCTC11865</strain>
    </source>
</reference>
<proteinExistence type="predicted"/>
<gene>
    <name evidence="1" type="ORF">SAMEA4412665_00470</name>
</gene>
<accession>A0A239W980</accession>
<organism evidence="1 2">
    <name type="scientific">Cutibacterium granulosum</name>
    <dbReference type="NCBI Taxonomy" id="33011"/>
    <lineage>
        <taxon>Bacteria</taxon>
        <taxon>Bacillati</taxon>
        <taxon>Actinomycetota</taxon>
        <taxon>Actinomycetes</taxon>
        <taxon>Propionibacteriales</taxon>
        <taxon>Propionibacteriaceae</taxon>
        <taxon>Cutibacterium</taxon>
    </lineage>
</organism>
<dbReference type="KEGG" id="cgrn:4412665_00470"/>
<dbReference type="EMBL" id="LT906441">
    <property type="protein sequence ID" value="SNV30729.1"/>
    <property type="molecule type" value="Genomic_DNA"/>
</dbReference>
<sequence>MLTPGHVCTLPVTVSCLSTVLGLVGIDVAADPSSTS</sequence>
<dbReference type="Proteomes" id="UP000215332">
    <property type="component" value="Chromosome 1"/>
</dbReference>
<protein>
    <submittedName>
        <fullName evidence="1">Uncharacterized protein</fullName>
    </submittedName>
</protein>
<name>A0A239W980_9ACTN</name>